<dbReference type="PANTHER" id="PTHR22916">
    <property type="entry name" value="GLYCOSYLTRANSFERASE"/>
    <property type="match status" value="1"/>
</dbReference>
<sequence>MIKLSIIIPMYNAECWISNMINDIYNQTYLPKFEIVIVDDGSTDDSKKLVFELMKEKKEIIYIWQKNQKQAVARNKGLSVAKGEKILFLDSDDRMAKTMFEKLFATNKSLIITGISKINEAGKVLQIETCSNLKKANNQKNLIATYLTKNKEMDVGLWNKLFEKKIIDCHNLTFELDNYFEDSLFVLSYLLHIEVTDIYFIEEPLYFLVKRSGSTTHTHEINLKEICDRYFELIESKLERLGVLEEKELTEILFSLKIRLVIFYLNRSIVNCDVDNAHLGIREQIRAIKIRQVFFSSIPIKYKLGFLLMKGFPKRYAVIYKKKKGV</sequence>
<accession>A0A430AIJ8</accession>
<dbReference type="InterPro" id="IPR029044">
    <property type="entry name" value="Nucleotide-diphossugar_trans"/>
</dbReference>
<dbReference type="EMBL" id="NGJZ01000001">
    <property type="protein sequence ID" value="RSU07858.1"/>
    <property type="molecule type" value="Genomic_DNA"/>
</dbReference>
<comment type="caution">
    <text evidence="4">The sequence shown here is derived from an EMBL/GenBank/DDBJ whole genome shotgun (WGS) entry which is preliminary data.</text>
</comment>
<dbReference type="SUPFAM" id="SSF53448">
    <property type="entry name" value="Nucleotide-diphospho-sugar transferases"/>
    <property type="match status" value="1"/>
</dbReference>
<dbReference type="RefSeq" id="WP_126821888.1">
    <property type="nucleotide sequence ID" value="NZ_JBHLWU010000001.1"/>
</dbReference>
<keyword evidence="2" id="KW-0808">Transferase</keyword>
<protein>
    <recommendedName>
        <fullName evidence="3">Glycosyltransferase 2-like domain-containing protein</fullName>
    </recommendedName>
</protein>
<evidence type="ECO:0000256" key="2">
    <source>
        <dbReference type="ARBA" id="ARBA00022679"/>
    </source>
</evidence>
<dbReference type="OrthoDB" id="396512at2"/>
<dbReference type="AlphaFoldDB" id="A0A430AIJ8"/>
<dbReference type="Proteomes" id="UP000288669">
    <property type="component" value="Unassembled WGS sequence"/>
</dbReference>
<dbReference type="PANTHER" id="PTHR22916:SF51">
    <property type="entry name" value="GLYCOSYLTRANSFERASE EPSH-RELATED"/>
    <property type="match status" value="1"/>
</dbReference>
<name>A0A430AIJ8_9ENTE</name>
<dbReference type="GO" id="GO:0016757">
    <property type="term" value="F:glycosyltransferase activity"/>
    <property type="evidence" value="ECO:0007669"/>
    <property type="project" value="UniProtKB-KW"/>
</dbReference>
<evidence type="ECO:0000256" key="1">
    <source>
        <dbReference type="ARBA" id="ARBA00022676"/>
    </source>
</evidence>
<evidence type="ECO:0000313" key="4">
    <source>
        <dbReference type="EMBL" id="RSU07858.1"/>
    </source>
</evidence>
<keyword evidence="5" id="KW-1185">Reference proteome</keyword>
<dbReference type="Gene3D" id="3.90.550.10">
    <property type="entry name" value="Spore Coat Polysaccharide Biosynthesis Protein SpsA, Chain A"/>
    <property type="match status" value="1"/>
</dbReference>
<reference evidence="4 5" key="1">
    <citation type="submission" date="2017-05" db="EMBL/GenBank/DDBJ databases">
        <title>Vagococcus spp. assemblies.</title>
        <authorList>
            <person name="Gulvik C.A."/>
        </authorList>
    </citation>
    <scope>NUCLEOTIDE SEQUENCE [LARGE SCALE GENOMIC DNA]</scope>
    <source>
        <strain evidence="4 5">DSM 24756</strain>
    </source>
</reference>
<organism evidence="4 5">
    <name type="scientific">Vagococcus entomophilus</name>
    <dbReference type="NCBI Taxonomy" id="1160095"/>
    <lineage>
        <taxon>Bacteria</taxon>
        <taxon>Bacillati</taxon>
        <taxon>Bacillota</taxon>
        <taxon>Bacilli</taxon>
        <taxon>Lactobacillales</taxon>
        <taxon>Enterococcaceae</taxon>
        <taxon>Vagococcus</taxon>
    </lineage>
</organism>
<dbReference type="InterPro" id="IPR001173">
    <property type="entry name" value="Glyco_trans_2-like"/>
</dbReference>
<dbReference type="Pfam" id="PF00535">
    <property type="entry name" value="Glycos_transf_2"/>
    <property type="match status" value="1"/>
</dbReference>
<feature type="domain" description="Glycosyltransferase 2-like" evidence="3">
    <location>
        <begin position="5"/>
        <end position="105"/>
    </location>
</feature>
<gene>
    <name evidence="4" type="ORF">CBF30_01055</name>
</gene>
<evidence type="ECO:0000259" key="3">
    <source>
        <dbReference type="Pfam" id="PF00535"/>
    </source>
</evidence>
<dbReference type="CDD" id="cd00761">
    <property type="entry name" value="Glyco_tranf_GTA_type"/>
    <property type="match status" value="1"/>
</dbReference>
<evidence type="ECO:0000313" key="5">
    <source>
        <dbReference type="Proteomes" id="UP000288669"/>
    </source>
</evidence>
<proteinExistence type="predicted"/>
<keyword evidence="1" id="KW-0328">Glycosyltransferase</keyword>